<sequence>MLIKLYDGFSRDGRQLKPIRREPFIVKVTFPDDALFTS</sequence>
<dbReference type="AlphaFoldDB" id="A0A411AL56"/>
<name>A0A411AL56_KLEPN</name>
<geneLocation type="plasmid" evidence="1">
    <name>unnamed</name>
</geneLocation>
<keyword evidence="1" id="KW-0614">Plasmid</keyword>
<evidence type="ECO:0000313" key="1">
    <source>
        <dbReference type="EMBL" id="QAX88700.1"/>
    </source>
</evidence>
<accession>A0A411AL56</accession>
<protein>
    <submittedName>
        <fullName evidence="1">Uncharacterized protein</fullName>
    </submittedName>
</protein>
<organism evidence="1">
    <name type="scientific">Klebsiella pneumoniae</name>
    <dbReference type="NCBI Taxonomy" id="573"/>
    <lineage>
        <taxon>Bacteria</taxon>
        <taxon>Pseudomonadati</taxon>
        <taxon>Pseudomonadota</taxon>
        <taxon>Gammaproteobacteria</taxon>
        <taxon>Enterobacterales</taxon>
        <taxon>Enterobacteriaceae</taxon>
        <taxon>Klebsiella/Raoultella group</taxon>
        <taxon>Klebsiella</taxon>
        <taxon>Klebsiella pneumoniae complex</taxon>
    </lineage>
</organism>
<dbReference type="EMBL" id="MK112270">
    <property type="protein sequence ID" value="QAX88700.1"/>
    <property type="molecule type" value="Genomic_DNA"/>
</dbReference>
<reference evidence="1" key="1">
    <citation type="submission" date="2018-10" db="EMBL/GenBank/DDBJ databases">
        <title>Klebsiella pneumoniae strain KLB34 NODE_18_length_97493, whole genome shotgun sequence.</title>
        <authorList>
            <person name="Xiang R."/>
            <person name="Wang H."/>
        </authorList>
    </citation>
    <scope>NUCLEOTIDE SEQUENCE</scope>
    <source>
        <strain evidence="1">KLB34</strain>
        <plasmid evidence="1">unnamed</plasmid>
    </source>
</reference>
<proteinExistence type="predicted"/>